<keyword evidence="3 9" id="KW-1003">Cell membrane</keyword>
<dbReference type="InterPro" id="IPR037673">
    <property type="entry name" value="MSC/AndL"/>
</dbReference>
<organism evidence="10 11">
    <name type="scientific">Microbacterium nanhaiense</name>
    <dbReference type="NCBI Taxonomy" id="1301026"/>
    <lineage>
        <taxon>Bacteria</taxon>
        <taxon>Bacillati</taxon>
        <taxon>Actinomycetota</taxon>
        <taxon>Actinomycetes</taxon>
        <taxon>Micrococcales</taxon>
        <taxon>Microbacteriaceae</taxon>
        <taxon>Microbacterium</taxon>
    </lineage>
</organism>
<dbReference type="HAMAP" id="MF_00115">
    <property type="entry name" value="MscL"/>
    <property type="match status" value="1"/>
</dbReference>
<proteinExistence type="inferred from homology"/>
<dbReference type="PRINTS" id="PR01264">
    <property type="entry name" value="MECHCHANNEL"/>
</dbReference>
<dbReference type="InterPro" id="IPR036019">
    <property type="entry name" value="MscL_channel"/>
</dbReference>
<accession>A0ABQ2N0A2</accession>
<keyword evidence="7 9" id="KW-0472">Membrane</keyword>
<dbReference type="SUPFAM" id="SSF81330">
    <property type="entry name" value="Gated mechanosensitive channel"/>
    <property type="match status" value="1"/>
</dbReference>
<evidence type="ECO:0000256" key="2">
    <source>
        <dbReference type="ARBA" id="ARBA00022448"/>
    </source>
</evidence>
<keyword evidence="2 9" id="KW-0813">Transport</keyword>
<comment type="subcellular location">
    <subcellularLocation>
        <location evidence="9">Cell membrane</location>
        <topology evidence="9">Multi-pass membrane protein</topology>
    </subcellularLocation>
    <subcellularLocation>
        <location evidence="1">Membrane</location>
        <topology evidence="1">Multi-pass membrane protein</topology>
    </subcellularLocation>
</comment>
<keyword evidence="5 9" id="KW-1133">Transmembrane helix</keyword>
<keyword evidence="11" id="KW-1185">Reference proteome</keyword>
<gene>
    <name evidence="9" type="primary">mscL</name>
    <name evidence="10" type="ORF">GCM10010910_11820</name>
</gene>
<dbReference type="Proteomes" id="UP000638043">
    <property type="component" value="Unassembled WGS sequence"/>
</dbReference>
<evidence type="ECO:0000256" key="3">
    <source>
        <dbReference type="ARBA" id="ARBA00022475"/>
    </source>
</evidence>
<evidence type="ECO:0000256" key="4">
    <source>
        <dbReference type="ARBA" id="ARBA00022692"/>
    </source>
</evidence>
<reference evidence="11" key="1">
    <citation type="journal article" date="2019" name="Int. J. Syst. Evol. Microbiol.">
        <title>The Global Catalogue of Microorganisms (GCM) 10K type strain sequencing project: providing services to taxonomists for standard genome sequencing and annotation.</title>
        <authorList>
            <consortium name="The Broad Institute Genomics Platform"/>
            <consortium name="The Broad Institute Genome Sequencing Center for Infectious Disease"/>
            <person name="Wu L."/>
            <person name="Ma J."/>
        </authorList>
    </citation>
    <scope>NUCLEOTIDE SEQUENCE [LARGE SCALE GENOMIC DNA]</scope>
    <source>
        <strain evidence="11">CGMCC 4.7181</strain>
    </source>
</reference>
<keyword evidence="4 9" id="KW-0812">Transmembrane</keyword>
<dbReference type="PANTHER" id="PTHR30266">
    <property type="entry name" value="MECHANOSENSITIVE CHANNEL MSCL"/>
    <property type="match status" value="1"/>
</dbReference>
<feature type="transmembrane region" description="Helical" evidence="9">
    <location>
        <begin position="14"/>
        <end position="35"/>
    </location>
</feature>
<evidence type="ECO:0000256" key="1">
    <source>
        <dbReference type="ARBA" id="ARBA00004141"/>
    </source>
</evidence>
<dbReference type="Gene3D" id="1.10.1200.120">
    <property type="entry name" value="Large-conductance mechanosensitive channel, MscL, domain 1"/>
    <property type="match status" value="1"/>
</dbReference>
<feature type="transmembrane region" description="Helical" evidence="9">
    <location>
        <begin position="69"/>
        <end position="93"/>
    </location>
</feature>
<dbReference type="Pfam" id="PF01741">
    <property type="entry name" value="MscL"/>
    <property type="match status" value="1"/>
</dbReference>
<evidence type="ECO:0000313" key="11">
    <source>
        <dbReference type="Proteomes" id="UP000638043"/>
    </source>
</evidence>
<comment type="subunit">
    <text evidence="9">Homopentamer.</text>
</comment>
<dbReference type="PANTHER" id="PTHR30266:SF2">
    <property type="entry name" value="LARGE-CONDUCTANCE MECHANOSENSITIVE CHANNEL"/>
    <property type="match status" value="1"/>
</dbReference>
<dbReference type="NCBIfam" id="TIGR00220">
    <property type="entry name" value="mscL"/>
    <property type="match status" value="1"/>
</dbReference>
<comment type="caution">
    <text evidence="10">The sequence shown here is derived from an EMBL/GenBank/DDBJ whole genome shotgun (WGS) entry which is preliminary data.</text>
</comment>
<evidence type="ECO:0000313" key="10">
    <source>
        <dbReference type="EMBL" id="GGO62227.1"/>
    </source>
</evidence>
<comment type="function">
    <text evidence="9">Channel that opens in response to stretch forces in the membrane lipid bilayer. May participate in the regulation of osmotic pressure changes within the cell.</text>
</comment>
<evidence type="ECO:0000256" key="5">
    <source>
        <dbReference type="ARBA" id="ARBA00022989"/>
    </source>
</evidence>
<evidence type="ECO:0000256" key="9">
    <source>
        <dbReference type="HAMAP-Rule" id="MF_00115"/>
    </source>
</evidence>
<name>A0ABQ2N0A2_9MICO</name>
<evidence type="ECO:0000256" key="8">
    <source>
        <dbReference type="ARBA" id="ARBA00023303"/>
    </source>
</evidence>
<dbReference type="InterPro" id="IPR001185">
    <property type="entry name" value="MS_channel"/>
</dbReference>
<comment type="similarity">
    <text evidence="9">Belongs to the MscL family.</text>
</comment>
<keyword evidence="6 9" id="KW-0406">Ion transport</keyword>
<dbReference type="RefSeq" id="WP_188700502.1">
    <property type="nucleotide sequence ID" value="NZ_BMMQ01000003.1"/>
</dbReference>
<keyword evidence="8 9" id="KW-0407">Ion channel</keyword>
<protein>
    <recommendedName>
        <fullName evidence="9">Large-conductance mechanosensitive channel</fullName>
    </recommendedName>
</protein>
<sequence>MFQGFKEFIMRGNVIELAVAVVIGAAFSAIVTAFVDNLINPLLGAFVPTGSLSGWVVTVPGLFDPASIGIGAIIQAAINFLVIAAVVYFSLVLPMNKLAERRARGQVPADVPPTQEELLTEIRDLLAAQRNAR</sequence>
<dbReference type="EMBL" id="BMMQ01000003">
    <property type="protein sequence ID" value="GGO62227.1"/>
    <property type="molecule type" value="Genomic_DNA"/>
</dbReference>
<evidence type="ECO:0000256" key="7">
    <source>
        <dbReference type="ARBA" id="ARBA00023136"/>
    </source>
</evidence>
<evidence type="ECO:0000256" key="6">
    <source>
        <dbReference type="ARBA" id="ARBA00023065"/>
    </source>
</evidence>